<evidence type="ECO:0000256" key="2">
    <source>
        <dbReference type="ARBA" id="ARBA00022857"/>
    </source>
</evidence>
<evidence type="ECO:0000313" key="5">
    <source>
        <dbReference type="EMBL" id="MCP1387201.1"/>
    </source>
</evidence>
<dbReference type="InterPro" id="IPR024072">
    <property type="entry name" value="DHFR-like_dom_sf"/>
</dbReference>
<name>A0ABT1FZL2_9CORY</name>
<dbReference type="EMBL" id="JAMFTQ010000002">
    <property type="protein sequence ID" value="MCP1387201.1"/>
    <property type="molecule type" value="Genomic_DNA"/>
</dbReference>
<dbReference type="Pfam" id="PF01872">
    <property type="entry name" value="RibD_C"/>
    <property type="match status" value="1"/>
</dbReference>
<evidence type="ECO:0000256" key="3">
    <source>
        <dbReference type="ARBA" id="ARBA00023002"/>
    </source>
</evidence>
<comment type="caution">
    <text evidence="5">The sequence shown here is derived from an EMBL/GenBank/DDBJ whole genome shotgun (WGS) entry which is preliminary data.</text>
</comment>
<dbReference type="Gene3D" id="3.40.430.10">
    <property type="entry name" value="Dihydrofolate Reductase, subunit A"/>
    <property type="match status" value="1"/>
</dbReference>
<dbReference type="PANTHER" id="PTHR38011">
    <property type="entry name" value="DIHYDROFOLATE REDUCTASE FAMILY PROTEIN (AFU_ORTHOLOGUE AFUA_8G06820)"/>
    <property type="match status" value="1"/>
</dbReference>
<dbReference type="SUPFAM" id="SSF53597">
    <property type="entry name" value="Dihydrofolate reductase-like"/>
    <property type="match status" value="1"/>
</dbReference>
<accession>A0ABT1FZL2</accession>
<proteinExistence type="predicted"/>
<keyword evidence="3" id="KW-0560">Oxidoreductase</keyword>
<dbReference type="Proteomes" id="UP001204000">
    <property type="component" value="Unassembled WGS sequence"/>
</dbReference>
<reference evidence="5" key="1">
    <citation type="submission" date="2022-05" db="EMBL/GenBank/DDBJ databases">
        <title>Corynebacterium sp. TA-R-1 sp. nov., isolated from human feces.</title>
        <authorList>
            <person name="Shamsuzzaman M."/>
            <person name="Dahal R.H."/>
        </authorList>
    </citation>
    <scope>NUCLEOTIDE SEQUENCE</scope>
    <source>
        <strain evidence="5">TA-R-1</strain>
    </source>
</reference>
<gene>
    <name evidence="5" type="ORF">M5J20_03235</name>
</gene>
<sequence length="237" mass="24639">MHTAATPVDTAALLGPVLPAGEPELRAIAVNALFGAFGREGTSEALGNDTDAALIRELRGWADVILVGAGTVEAEDYGPADTPMAVLSTSLDLDPGLGIFHGARLIVLTPEQSLTDDSLAANRTALEAAGAELVSSFGGTIREAVEALRREGYARILCEGGPGVYADVFAADLVDVLHLTIDPSLSPADAPSGLELDGPADGVARFAFEDVTVEHNAMMFCRLRRVADVGTRVPRYG</sequence>
<comment type="pathway">
    <text evidence="1">Cofactor biosynthesis; riboflavin biosynthesis.</text>
</comment>
<protein>
    <submittedName>
        <fullName evidence="5">Dihydrofolate reductase family protein</fullName>
    </submittedName>
</protein>
<dbReference type="PANTHER" id="PTHR38011:SF7">
    <property type="entry name" value="2,5-DIAMINO-6-RIBOSYLAMINO-4(3H)-PYRIMIDINONE 5'-PHOSPHATE REDUCTASE"/>
    <property type="match status" value="1"/>
</dbReference>
<dbReference type="RefSeq" id="WP_253576262.1">
    <property type="nucleotide sequence ID" value="NZ_JAMFTQ010000002.1"/>
</dbReference>
<dbReference type="InterPro" id="IPR002734">
    <property type="entry name" value="RibDG_C"/>
</dbReference>
<feature type="domain" description="Bacterial bifunctional deaminase-reductase C-terminal" evidence="4">
    <location>
        <begin position="40"/>
        <end position="185"/>
    </location>
</feature>
<evidence type="ECO:0000256" key="1">
    <source>
        <dbReference type="ARBA" id="ARBA00005104"/>
    </source>
</evidence>
<keyword evidence="2" id="KW-0521">NADP</keyword>
<dbReference type="InterPro" id="IPR050765">
    <property type="entry name" value="Riboflavin_Biosynth_HTPR"/>
</dbReference>
<evidence type="ECO:0000313" key="6">
    <source>
        <dbReference type="Proteomes" id="UP001204000"/>
    </source>
</evidence>
<keyword evidence="6" id="KW-1185">Reference proteome</keyword>
<evidence type="ECO:0000259" key="4">
    <source>
        <dbReference type="Pfam" id="PF01872"/>
    </source>
</evidence>
<organism evidence="5 6">
    <name type="scientific">Corynebacterium stercoris</name>
    <dbReference type="NCBI Taxonomy" id="2943490"/>
    <lineage>
        <taxon>Bacteria</taxon>
        <taxon>Bacillati</taxon>
        <taxon>Actinomycetota</taxon>
        <taxon>Actinomycetes</taxon>
        <taxon>Mycobacteriales</taxon>
        <taxon>Corynebacteriaceae</taxon>
        <taxon>Corynebacterium</taxon>
    </lineage>
</organism>